<dbReference type="PANTHER" id="PTHR21301">
    <property type="entry name" value="REVERSE TRANSCRIPTASE"/>
    <property type="match status" value="1"/>
</dbReference>
<evidence type="ECO:0000313" key="4">
    <source>
        <dbReference type="WBParaSite" id="ECPE_0001546701-mRNA-1"/>
    </source>
</evidence>
<dbReference type="EMBL" id="UZAN01060499">
    <property type="protein sequence ID" value="VDP92699.1"/>
    <property type="molecule type" value="Genomic_DNA"/>
</dbReference>
<proteinExistence type="predicted"/>
<gene>
    <name evidence="2" type="ORF">ECPE_LOCUS15427</name>
</gene>
<reference evidence="4" key="1">
    <citation type="submission" date="2016-06" db="UniProtKB">
        <authorList>
            <consortium name="WormBaseParasite"/>
        </authorList>
    </citation>
    <scope>IDENTIFICATION</scope>
</reference>
<evidence type="ECO:0000313" key="3">
    <source>
        <dbReference type="Proteomes" id="UP000272942"/>
    </source>
</evidence>
<dbReference type="WBParaSite" id="ECPE_0001546701-mRNA-1">
    <property type="protein sequence ID" value="ECPE_0001546701-mRNA-1"/>
    <property type="gene ID" value="ECPE_0001546701"/>
</dbReference>
<sequence length="152" mass="17452">MERRVDGSLARSTYHKKTWSGQYLHFKSFAPIAYKRGLVRTLFDRARQIATNDKIDKDTTVLYETLLDNGYPAKFVDKYARQRGEKHALLTVPRKSVFLCLLYKGDDVSILIKRRLNAAVNRTYHAAKLVFIEQSNRVPMPLRKGPIPAAAN</sequence>
<evidence type="ECO:0000259" key="1">
    <source>
        <dbReference type="Pfam" id="PF26215"/>
    </source>
</evidence>
<feature type="domain" description="Helix-turn-helix" evidence="1">
    <location>
        <begin position="22"/>
        <end position="79"/>
    </location>
</feature>
<keyword evidence="3" id="KW-1185">Reference proteome</keyword>
<name>A0A183B892_9TREM</name>
<dbReference type="InterPro" id="IPR058912">
    <property type="entry name" value="HTH_animal"/>
</dbReference>
<protein>
    <submittedName>
        <fullName evidence="4">Transposase</fullName>
    </submittedName>
</protein>
<organism evidence="4">
    <name type="scientific">Echinostoma caproni</name>
    <dbReference type="NCBI Taxonomy" id="27848"/>
    <lineage>
        <taxon>Eukaryota</taxon>
        <taxon>Metazoa</taxon>
        <taxon>Spiralia</taxon>
        <taxon>Lophotrochozoa</taxon>
        <taxon>Platyhelminthes</taxon>
        <taxon>Trematoda</taxon>
        <taxon>Digenea</taxon>
        <taxon>Plagiorchiida</taxon>
        <taxon>Echinostomata</taxon>
        <taxon>Echinostomatoidea</taxon>
        <taxon>Echinostomatidae</taxon>
        <taxon>Echinostoma</taxon>
    </lineage>
</organism>
<evidence type="ECO:0000313" key="2">
    <source>
        <dbReference type="EMBL" id="VDP92699.1"/>
    </source>
</evidence>
<reference evidence="2 3" key="2">
    <citation type="submission" date="2018-11" db="EMBL/GenBank/DDBJ databases">
        <authorList>
            <consortium name="Pathogen Informatics"/>
        </authorList>
    </citation>
    <scope>NUCLEOTIDE SEQUENCE [LARGE SCALE GENOMIC DNA]</scope>
    <source>
        <strain evidence="2 3">Egypt</strain>
    </source>
</reference>
<dbReference type="AlphaFoldDB" id="A0A183B892"/>
<dbReference type="Pfam" id="PF26215">
    <property type="entry name" value="HTH_animal"/>
    <property type="match status" value="1"/>
</dbReference>
<dbReference type="OrthoDB" id="6260146at2759"/>
<accession>A0A183B892</accession>
<dbReference type="Proteomes" id="UP000272942">
    <property type="component" value="Unassembled WGS sequence"/>
</dbReference>
<dbReference type="PANTHER" id="PTHR21301:SF11">
    <property type="entry name" value="GIY-YIG DOMAIN-CONTAINING PROTEIN"/>
    <property type="match status" value="1"/>
</dbReference>